<dbReference type="InterPro" id="IPR003682">
    <property type="entry name" value="rRNA_ssu_MeTfrase_G"/>
</dbReference>
<evidence type="ECO:0000256" key="3">
    <source>
        <dbReference type="ARBA" id="ARBA00022603"/>
    </source>
</evidence>
<protein>
    <recommendedName>
        <fullName evidence="6">Ribosomal RNA small subunit methyltransferase G</fullName>
        <ecNumber evidence="6">2.1.1.170</ecNumber>
    </recommendedName>
    <alternativeName>
        <fullName evidence="6">16S rRNA 7-methylguanosine methyltransferase</fullName>
        <shortName evidence="6">16S rRNA m7G methyltransferase</shortName>
    </alternativeName>
</protein>
<evidence type="ECO:0000313" key="7">
    <source>
        <dbReference type="EMBL" id="SMP06113.1"/>
    </source>
</evidence>
<keyword evidence="3 6" id="KW-0489">Methyltransferase</keyword>
<reference evidence="7 8" key="1">
    <citation type="submission" date="2017-05" db="EMBL/GenBank/DDBJ databases">
        <authorList>
            <person name="Varghese N."/>
            <person name="Submissions S."/>
        </authorList>
    </citation>
    <scope>NUCLEOTIDE SEQUENCE [LARGE SCALE GENOMIC DNA]</scope>
    <source>
        <strain evidence="7 8">DSM 29734</strain>
    </source>
</reference>
<comment type="caution">
    <text evidence="7">The sequence shown here is derived from an EMBL/GenBank/DDBJ whole genome shotgun (WGS) entry which is preliminary data.</text>
</comment>
<sequence>MPCPEHLKNDLNVSRETLQRLEILADLLVKWNPRINLVSKSTIDDLWNRHILDSVQTLRCAPLSAEHWVDIGSGGGFPGLVIALATGEAVAPKNVTLIESDQRKCAFLRTVLRETGVSATVVTDRIEKAAVQNADVLSARALADLTLLLEFSDRHLAATGTAVFLKGARWEKELQSAQKSWSFDCEVVKSITDPEAVILKIGELKRVGSHTP</sequence>
<dbReference type="EC" id="2.1.1.170" evidence="6"/>
<dbReference type="PANTHER" id="PTHR31760">
    <property type="entry name" value="S-ADENOSYL-L-METHIONINE-DEPENDENT METHYLTRANSFERASES SUPERFAMILY PROTEIN"/>
    <property type="match status" value="1"/>
</dbReference>
<evidence type="ECO:0000256" key="2">
    <source>
        <dbReference type="ARBA" id="ARBA00022552"/>
    </source>
</evidence>
<evidence type="ECO:0000256" key="5">
    <source>
        <dbReference type="ARBA" id="ARBA00022691"/>
    </source>
</evidence>
<feature type="binding site" evidence="6">
    <location>
        <position position="140"/>
    </location>
    <ligand>
        <name>S-adenosyl-L-methionine</name>
        <dbReference type="ChEBI" id="CHEBI:59789"/>
    </ligand>
</feature>
<comment type="similarity">
    <text evidence="6">Belongs to the methyltransferase superfamily. RNA methyltransferase RsmG family.</text>
</comment>
<dbReference type="InterPro" id="IPR029063">
    <property type="entry name" value="SAM-dependent_MTases_sf"/>
</dbReference>
<gene>
    <name evidence="6" type="primary">rsmG</name>
    <name evidence="7" type="ORF">SAMN06265373_101616</name>
</gene>
<keyword evidence="5 6" id="KW-0949">S-adenosyl-L-methionine</keyword>
<organism evidence="7 8">
    <name type="scientific">Shimia sagamensis</name>
    <dbReference type="NCBI Taxonomy" id="1566352"/>
    <lineage>
        <taxon>Bacteria</taxon>
        <taxon>Pseudomonadati</taxon>
        <taxon>Pseudomonadota</taxon>
        <taxon>Alphaproteobacteria</taxon>
        <taxon>Rhodobacterales</taxon>
        <taxon>Roseobacteraceae</taxon>
    </lineage>
</organism>
<comment type="function">
    <text evidence="6">Specifically methylates the N7 position of guanine in position 527 of 16S rRNA.</text>
</comment>
<evidence type="ECO:0000256" key="4">
    <source>
        <dbReference type="ARBA" id="ARBA00022679"/>
    </source>
</evidence>
<keyword evidence="4 6" id="KW-0808">Transferase</keyword>
<dbReference type="EMBL" id="FXTY01000001">
    <property type="protein sequence ID" value="SMP06113.1"/>
    <property type="molecule type" value="Genomic_DNA"/>
</dbReference>
<dbReference type="Pfam" id="PF02527">
    <property type="entry name" value="GidB"/>
    <property type="match status" value="1"/>
</dbReference>
<feature type="binding site" evidence="6">
    <location>
        <position position="72"/>
    </location>
    <ligand>
        <name>S-adenosyl-L-methionine</name>
        <dbReference type="ChEBI" id="CHEBI:59789"/>
    </ligand>
</feature>
<keyword evidence="2 6" id="KW-0698">rRNA processing</keyword>
<evidence type="ECO:0000256" key="6">
    <source>
        <dbReference type="HAMAP-Rule" id="MF_00074"/>
    </source>
</evidence>
<proteinExistence type="inferred from homology"/>
<dbReference type="RefSeq" id="WP_283424464.1">
    <property type="nucleotide sequence ID" value="NZ_FXTY01000001.1"/>
</dbReference>
<evidence type="ECO:0000313" key="8">
    <source>
        <dbReference type="Proteomes" id="UP001157961"/>
    </source>
</evidence>
<keyword evidence="1 6" id="KW-0963">Cytoplasm</keyword>
<name>A0ABY1NC55_9RHOB</name>
<feature type="binding site" evidence="6">
    <location>
        <begin position="126"/>
        <end position="127"/>
    </location>
    <ligand>
        <name>S-adenosyl-L-methionine</name>
        <dbReference type="ChEBI" id="CHEBI:59789"/>
    </ligand>
</feature>
<dbReference type="Proteomes" id="UP001157961">
    <property type="component" value="Unassembled WGS sequence"/>
</dbReference>
<dbReference type="HAMAP" id="MF_00074">
    <property type="entry name" value="16SrRNA_methyltr_G"/>
    <property type="match status" value="1"/>
</dbReference>
<evidence type="ECO:0000256" key="1">
    <source>
        <dbReference type="ARBA" id="ARBA00022490"/>
    </source>
</evidence>
<accession>A0ABY1NC55</accession>
<dbReference type="NCBIfam" id="TIGR00138">
    <property type="entry name" value="rsmG_gidB"/>
    <property type="match status" value="1"/>
</dbReference>
<feature type="binding site" evidence="6">
    <location>
        <position position="77"/>
    </location>
    <ligand>
        <name>S-adenosyl-L-methionine</name>
        <dbReference type="ChEBI" id="CHEBI:59789"/>
    </ligand>
</feature>
<comment type="subcellular location">
    <subcellularLocation>
        <location evidence="6">Cytoplasm</location>
    </subcellularLocation>
</comment>
<dbReference type="PANTHER" id="PTHR31760:SF0">
    <property type="entry name" value="S-ADENOSYL-L-METHIONINE-DEPENDENT METHYLTRANSFERASES SUPERFAMILY PROTEIN"/>
    <property type="match status" value="1"/>
</dbReference>
<dbReference type="Gene3D" id="3.40.50.150">
    <property type="entry name" value="Vaccinia Virus protein VP39"/>
    <property type="match status" value="1"/>
</dbReference>
<dbReference type="PIRSF" id="PIRSF003078">
    <property type="entry name" value="GidB"/>
    <property type="match status" value="1"/>
</dbReference>
<comment type="catalytic activity">
    <reaction evidence="6">
        <text>guanosine(527) in 16S rRNA + S-adenosyl-L-methionine = N(7)-methylguanosine(527) in 16S rRNA + S-adenosyl-L-homocysteine</text>
        <dbReference type="Rhea" id="RHEA:42732"/>
        <dbReference type="Rhea" id="RHEA-COMP:10209"/>
        <dbReference type="Rhea" id="RHEA-COMP:10210"/>
        <dbReference type="ChEBI" id="CHEBI:57856"/>
        <dbReference type="ChEBI" id="CHEBI:59789"/>
        <dbReference type="ChEBI" id="CHEBI:74269"/>
        <dbReference type="ChEBI" id="CHEBI:74480"/>
        <dbReference type="EC" id="2.1.1.170"/>
    </reaction>
</comment>
<comment type="caution">
    <text evidence="6">Lacks conserved residue(s) required for the propagation of feature annotation.</text>
</comment>
<keyword evidence="8" id="KW-1185">Reference proteome</keyword>
<dbReference type="SUPFAM" id="SSF53335">
    <property type="entry name" value="S-adenosyl-L-methionine-dependent methyltransferases"/>
    <property type="match status" value="1"/>
</dbReference>